<keyword evidence="1" id="KW-0328">Glycosyltransferase</keyword>
<name>A0ACD4VLN5_9CAUL</name>
<dbReference type="EMBL" id="CP119180">
    <property type="protein sequence ID" value="WOB78892.1"/>
    <property type="molecule type" value="Genomic_DNA"/>
</dbReference>
<sequence>MSATALLVVERDFLDTHVGVRRVVLYYWQMLERQGFRVSLAHLKDGRLYGAKWLSVSDVIAAEANARNDRPVWTSTTRDYREVPTTLRRSPSQTLVWQDREVRLDDYNVTVVTNPWLCAGGMPDGPITAGIVYDMVPNLLAVGALNMGAIIDVYEFARKHDQGYQLYLNRAEKILSISESAGTDFKKFYRLEGRLAGKVSTVVPFEISDVERVRSERSAVEGQKSRILLVNILDARKNFSGVKSALKIAALSKTFDVDVVGKERMPLSGVIDFLGSLADMGGEVSWYRDCSNAALHRLYVEADLLVFPSYYEGLGLPILEAQSHGVPVVTSDTSSCVEVNLNRDLAVDPYRPDLMAQAISTGVSDASSIMRSHELRNALADWLTGRNTFDFSVATARI</sequence>
<dbReference type="EC" id="2.4.-.-" evidence="1"/>
<gene>
    <name evidence="1" type="ORF">PZA08_01645</name>
</gene>
<evidence type="ECO:0000313" key="1">
    <source>
        <dbReference type="EMBL" id="WOB78892.1"/>
    </source>
</evidence>
<evidence type="ECO:0000313" key="2">
    <source>
        <dbReference type="Proteomes" id="UP001302493"/>
    </source>
</evidence>
<keyword evidence="2" id="KW-1185">Reference proteome</keyword>
<proteinExistence type="predicted"/>
<protein>
    <submittedName>
        <fullName evidence="1">Glycosyltransferase</fullName>
        <ecNumber evidence="1">2.4.-.-</ecNumber>
    </submittedName>
</protein>
<keyword evidence="1" id="KW-0808">Transferase</keyword>
<accession>A0ACD4VLN5</accession>
<organism evidence="1 2">
    <name type="scientific">Brevundimonas nasdae</name>
    <dbReference type="NCBI Taxonomy" id="172043"/>
    <lineage>
        <taxon>Bacteria</taxon>
        <taxon>Pseudomonadati</taxon>
        <taxon>Pseudomonadota</taxon>
        <taxon>Alphaproteobacteria</taxon>
        <taxon>Caulobacterales</taxon>
        <taxon>Caulobacteraceae</taxon>
        <taxon>Brevundimonas</taxon>
    </lineage>
</organism>
<reference evidence="1" key="1">
    <citation type="submission" date="2023-03" db="EMBL/GenBank/DDBJ databases">
        <title>Genome sequence of Brevundimonas nasdae SJTX8.</title>
        <authorList>
            <person name="Liang R."/>
        </authorList>
    </citation>
    <scope>NUCLEOTIDE SEQUENCE</scope>
    <source>
        <strain evidence="1">X8</strain>
    </source>
</reference>
<dbReference type="Proteomes" id="UP001302493">
    <property type="component" value="Chromosome"/>
</dbReference>